<evidence type="ECO:0000313" key="3">
    <source>
        <dbReference type="Proteomes" id="UP001302349"/>
    </source>
</evidence>
<dbReference type="InterPro" id="IPR008274">
    <property type="entry name" value="AldOxase/xan_DH_MoCoBD1"/>
</dbReference>
<keyword evidence="3" id="KW-1185">Reference proteome</keyword>
<sequence length="755" mass="81408">MKPLHNSLEPSILKKVDRRSFLKISGISATGIIIGMQIGCSPSKKKDSGIPFSPNVYLTVNSDGTVTIVAHRSEMGTGIRTGLPLIVADELEADWSKVKVVQAIGDEARYGNQNTDGSFSVRMFFEPMRKAGATARMMLEQAAANEWGVPVGECKAKNGEVAHEGSGKKLGFGELTEAASKLEMPAEDKITLKKKSEWKFIGKSTPIVDIEDIISGKGGFGLDKKVAGMKYVTVLRCPVAGGKVKTFNADKALQVAGVQKVYEMPFTAFPGGINAPLGGLLVVADSTWAAIKGRDALEVEWDFGPNAKYSTADYFKDMLGRVKSKGQVHREEGSVETSFKNAAKTIDSTYLIPHLSHAPMEPPCAVAHFKDGKCEVWAPTQNPQGANDALAEALKIDKANVTVNVTLLGGGFGRKSKPDFIVEAALASQMSGFPVKVIWTREDDIQHDFFHACSVQRIKVALDNNNKVTGWEHHSVFPPIGGTFSPDATGPSFDELQLGMVDMPFDIPNISCQSHEAKAMTRIGWLRSVSNIQHAFAIGSMVDEIATARQMDPVENLLDLIGSDREIPFDKLMEGFGNYGEPVEKFPMKTARLKNVVKLAAEKSGWGKELPKGHGMGICAHRSFLTYVACVVHVTVGEAGKLTIPEVHFAVDCGIVVNQNSVKNQFEGGGTFASSLALKGGIAFKDGQTVAKNFDQFEVARMQDAAKEIFVHLVESDEKPTGVGEPPVPPFAPALANAVFAATGKRSKELPIKMS</sequence>
<dbReference type="InterPro" id="IPR046867">
    <property type="entry name" value="AldOxase/xan_DH_MoCoBD2"/>
</dbReference>
<dbReference type="InterPro" id="IPR000674">
    <property type="entry name" value="Ald_Oxase/Xan_DH_a/b"/>
</dbReference>
<dbReference type="InterPro" id="IPR052516">
    <property type="entry name" value="N-heterocyclic_Hydroxylase"/>
</dbReference>
<evidence type="ECO:0000313" key="2">
    <source>
        <dbReference type="EMBL" id="WOK06051.1"/>
    </source>
</evidence>
<dbReference type="Pfam" id="PF20256">
    <property type="entry name" value="MoCoBD_2"/>
    <property type="match status" value="2"/>
</dbReference>
<dbReference type="PANTHER" id="PTHR47495:SF3">
    <property type="entry name" value="BLR6219 PROTEIN"/>
    <property type="match status" value="1"/>
</dbReference>
<dbReference type="Proteomes" id="UP001302349">
    <property type="component" value="Chromosome"/>
</dbReference>
<dbReference type="InterPro" id="IPR037165">
    <property type="entry name" value="AldOxase/xan_DH_Mopterin-bd_sf"/>
</dbReference>
<dbReference type="RefSeq" id="WP_317488790.1">
    <property type="nucleotide sequence ID" value="NZ_CP136051.1"/>
</dbReference>
<organism evidence="2 3">
    <name type="scientific">Imperialibacter roseus</name>
    <dbReference type="NCBI Taxonomy" id="1324217"/>
    <lineage>
        <taxon>Bacteria</taxon>
        <taxon>Pseudomonadati</taxon>
        <taxon>Bacteroidota</taxon>
        <taxon>Cytophagia</taxon>
        <taxon>Cytophagales</taxon>
        <taxon>Flammeovirgaceae</taxon>
        <taxon>Imperialibacter</taxon>
    </lineage>
</organism>
<dbReference type="InterPro" id="IPR012368">
    <property type="entry name" value="OxRdtase_Mopterin-bd_su_IorB"/>
</dbReference>
<dbReference type="EMBL" id="CP136051">
    <property type="protein sequence ID" value="WOK06051.1"/>
    <property type="molecule type" value="Genomic_DNA"/>
</dbReference>
<dbReference type="SUPFAM" id="SSF56003">
    <property type="entry name" value="Molybdenum cofactor-binding domain"/>
    <property type="match status" value="2"/>
</dbReference>
<dbReference type="PIRSF" id="PIRSF036389">
    <property type="entry name" value="IOR_B"/>
    <property type="match status" value="1"/>
</dbReference>
<dbReference type="Gene3D" id="3.30.365.10">
    <property type="entry name" value="Aldehyde oxidase/xanthine dehydrogenase, molybdopterin binding domain"/>
    <property type="match status" value="4"/>
</dbReference>
<protein>
    <submittedName>
        <fullName evidence="2">Molybdopterin cofactor-binding domain-containing protein</fullName>
    </submittedName>
</protein>
<proteinExistence type="predicted"/>
<dbReference type="Pfam" id="PF02738">
    <property type="entry name" value="MoCoBD_1"/>
    <property type="match status" value="1"/>
</dbReference>
<dbReference type="SMART" id="SM01008">
    <property type="entry name" value="Ald_Xan_dh_C"/>
    <property type="match status" value="1"/>
</dbReference>
<gene>
    <name evidence="2" type="ORF">RT717_23530</name>
</gene>
<dbReference type="PANTHER" id="PTHR47495">
    <property type="entry name" value="ALDEHYDE DEHYDROGENASE"/>
    <property type="match status" value="1"/>
</dbReference>
<name>A0ABZ0IQQ8_9BACT</name>
<accession>A0ABZ0IQQ8</accession>
<dbReference type="Gene3D" id="3.90.1170.50">
    <property type="entry name" value="Aldehyde oxidase/xanthine dehydrogenase, a/b hammerhead"/>
    <property type="match status" value="1"/>
</dbReference>
<feature type="domain" description="Aldehyde oxidase/xanthine dehydrogenase a/b hammerhead" evidence="1">
    <location>
        <begin position="215"/>
        <end position="305"/>
    </location>
</feature>
<reference evidence="2 3" key="1">
    <citation type="journal article" date="2023" name="Microbiol. Resour. Announc.">
        <title>Complete Genome Sequence of Imperialibacter roseus strain P4T.</title>
        <authorList>
            <person name="Tizabi D.R."/>
            <person name="Bachvaroff T."/>
            <person name="Hill R.T."/>
        </authorList>
    </citation>
    <scope>NUCLEOTIDE SEQUENCE [LARGE SCALE GENOMIC DNA]</scope>
    <source>
        <strain evidence="2 3">P4T</strain>
    </source>
</reference>
<evidence type="ECO:0000259" key="1">
    <source>
        <dbReference type="SMART" id="SM01008"/>
    </source>
</evidence>